<feature type="compositionally biased region" description="Polar residues" evidence="4">
    <location>
        <begin position="154"/>
        <end position="170"/>
    </location>
</feature>
<name>A0AA36D1Q2_9BILA</name>
<feature type="compositionally biased region" description="Basic and acidic residues" evidence="4">
    <location>
        <begin position="421"/>
        <end position="434"/>
    </location>
</feature>
<feature type="domain" description="Myb/SANT-like DNA-binding" evidence="5">
    <location>
        <begin position="91"/>
        <end position="156"/>
    </location>
</feature>
<evidence type="ECO:0000259" key="5">
    <source>
        <dbReference type="Pfam" id="PF13873"/>
    </source>
</evidence>
<feature type="compositionally biased region" description="Polar residues" evidence="4">
    <location>
        <begin position="177"/>
        <end position="187"/>
    </location>
</feature>
<feature type="region of interest" description="Disordered" evidence="4">
    <location>
        <begin position="153"/>
        <end position="189"/>
    </location>
</feature>
<comment type="subunit">
    <text evidence="1">Self-associates forming complexes of several hundred monomers.</text>
</comment>
<keyword evidence="7" id="KW-1185">Reference proteome</keyword>
<dbReference type="InterPro" id="IPR028002">
    <property type="entry name" value="Myb_DNA-bind_5"/>
</dbReference>
<reference evidence="6" key="1">
    <citation type="submission" date="2023-06" db="EMBL/GenBank/DDBJ databases">
        <authorList>
            <person name="Delattre M."/>
        </authorList>
    </citation>
    <scope>NUCLEOTIDE SEQUENCE</scope>
    <source>
        <strain evidence="6">AF72</strain>
    </source>
</reference>
<dbReference type="Proteomes" id="UP001177023">
    <property type="component" value="Unassembled WGS sequence"/>
</dbReference>
<evidence type="ECO:0000256" key="2">
    <source>
        <dbReference type="ARBA" id="ARBA00016807"/>
    </source>
</evidence>
<evidence type="ECO:0000256" key="3">
    <source>
        <dbReference type="ARBA" id="ARBA00025466"/>
    </source>
</evidence>
<dbReference type="EMBL" id="CATQJA010002656">
    <property type="protein sequence ID" value="CAJ0579330.1"/>
    <property type="molecule type" value="Genomic_DNA"/>
</dbReference>
<feature type="region of interest" description="Disordered" evidence="4">
    <location>
        <begin position="29"/>
        <end position="82"/>
    </location>
</feature>
<evidence type="ECO:0000256" key="1">
    <source>
        <dbReference type="ARBA" id="ARBA00011764"/>
    </source>
</evidence>
<sequence>MSQSLTQRDILLLPQASQADMLLTMLTNQQMGSSSSGSAQQDHLPPTTPLTPLTPHTLLQQQQQHQQQQQAPVPSPTRVTSTHMPSALCEKLIQLCNQYHVIISDNGNSMDCRMKRRNLWMEISRQLNSEFNVEFTADQYKKKYQNLKTALKTKMQNLGQPGTSMRTVSPDSRRDSQGSANSQTQPVTPIDVKQEGSMLQSSSPNSPVQAPHFNSSLASIISFPNFLQQSTSPVRPTPQVPTTPLAGLFDKNAILALAVQAAQQQFNLPGLAGISPQIGGDMAGNLPSGSDMASLLAFATNHQMERENSLETSVAGPLHPLSVLRPISTGDPDRDAEHITDAPGSAIDSASVSDHVAPHSSSLPHISPQQEEDPARMFCLSLADPLRRIKQKNPVLYVELKRRLSTIVFDAEMDTVQADSQEPRTPTESDDRME</sequence>
<feature type="compositionally biased region" description="Polar residues" evidence="4">
    <location>
        <begin position="359"/>
        <end position="369"/>
    </location>
</feature>
<proteinExistence type="predicted"/>
<feature type="non-terminal residue" evidence="6">
    <location>
        <position position="1"/>
    </location>
</feature>
<feature type="region of interest" description="Disordered" evidence="4">
    <location>
        <begin position="415"/>
        <end position="434"/>
    </location>
</feature>
<comment type="caution">
    <text evidence="6">The sequence shown here is derived from an EMBL/GenBank/DDBJ whole genome shotgun (WGS) entry which is preliminary data.</text>
</comment>
<dbReference type="Pfam" id="PF13873">
    <property type="entry name" value="Myb_DNA-bind_5"/>
    <property type="match status" value="1"/>
</dbReference>
<evidence type="ECO:0000313" key="6">
    <source>
        <dbReference type="EMBL" id="CAJ0579330.1"/>
    </source>
</evidence>
<organism evidence="6 7">
    <name type="scientific">Mesorhabditis spiculigera</name>
    <dbReference type="NCBI Taxonomy" id="96644"/>
    <lineage>
        <taxon>Eukaryota</taxon>
        <taxon>Metazoa</taxon>
        <taxon>Ecdysozoa</taxon>
        <taxon>Nematoda</taxon>
        <taxon>Chromadorea</taxon>
        <taxon>Rhabditida</taxon>
        <taxon>Rhabditina</taxon>
        <taxon>Rhabditomorpha</taxon>
        <taxon>Rhabditoidea</taxon>
        <taxon>Rhabditidae</taxon>
        <taxon>Mesorhabditinae</taxon>
        <taxon>Mesorhabditis</taxon>
    </lineage>
</organism>
<comment type="function">
    <text evidence="3">Involved in transvection phenomena (= synapsis-dependent gene expression), where the synaptic pairing of chromosomes carrying genes with which zeste interacts influences the expression of these genes. Zeste binds to DNA and stimulates transcription from a nearby promoter.</text>
</comment>
<evidence type="ECO:0000256" key="4">
    <source>
        <dbReference type="SAM" id="MobiDB-lite"/>
    </source>
</evidence>
<gene>
    <name evidence="6" type="ORF">MSPICULIGERA_LOCUS17553</name>
</gene>
<evidence type="ECO:0000313" key="7">
    <source>
        <dbReference type="Proteomes" id="UP001177023"/>
    </source>
</evidence>
<protein>
    <recommendedName>
        <fullName evidence="2">Regulatory protein zeste</fullName>
    </recommendedName>
</protein>
<feature type="compositionally biased region" description="Basic and acidic residues" evidence="4">
    <location>
        <begin position="331"/>
        <end position="340"/>
    </location>
</feature>
<feature type="region of interest" description="Disordered" evidence="4">
    <location>
        <begin position="326"/>
        <end position="372"/>
    </location>
</feature>
<accession>A0AA36D1Q2</accession>
<dbReference type="AlphaFoldDB" id="A0AA36D1Q2"/>
<feature type="compositionally biased region" description="Low complexity" evidence="4">
    <location>
        <begin position="32"/>
        <end position="70"/>
    </location>
</feature>